<reference evidence="1 2" key="1">
    <citation type="submission" date="2020-03" db="EMBL/GenBank/DDBJ databases">
        <title>Draft Genome Sequence of 2-Methylisoborneol Producing Pseudanabaena yagii Strain GIHE-NHR1 Isolated from North Han River in South Korea.</title>
        <authorList>
            <person name="Jeong J."/>
        </authorList>
    </citation>
    <scope>NUCLEOTIDE SEQUENCE [LARGE SCALE GENOMIC DNA]</scope>
    <source>
        <strain evidence="1 2">GIHE-NHR1</strain>
    </source>
</reference>
<evidence type="ECO:0000313" key="2">
    <source>
        <dbReference type="Proteomes" id="UP000738376"/>
    </source>
</evidence>
<accession>A0ABX1LTF3</accession>
<comment type="caution">
    <text evidence="1">The sequence shown here is derived from an EMBL/GenBank/DDBJ whole genome shotgun (WGS) entry which is preliminary data.</text>
</comment>
<name>A0ABX1LTF3_9CYAN</name>
<dbReference type="Proteomes" id="UP000738376">
    <property type="component" value="Unassembled WGS sequence"/>
</dbReference>
<dbReference type="RefSeq" id="WP_169364226.1">
    <property type="nucleotide sequence ID" value="NZ_JAAVJL010000001.1"/>
</dbReference>
<proteinExistence type="predicted"/>
<dbReference type="EMBL" id="JAAVJL010000001">
    <property type="protein sequence ID" value="NMF59448.1"/>
    <property type="molecule type" value="Genomic_DNA"/>
</dbReference>
<organism evidence="1 2">
    <name type="scientific">Pseudanabaena yagii GIHE-NHR1</name>
    <dbReference type="NCBI Taxonomy" id="2722753"/>
    <lineage>
        <taxon>Bacteria</taxon>
        <taxon>Bacillati</taxon>
        <taxon>Cyanobacteriota</taxon>
        <taxon>Cyanophyceae</taxon>
        <taxon>Pseudanabaenales</taxon>
        <taxon>Pseudanabaenaceae</taxon>
        <taxon>Pseudanabaena</taxon>
        <taxon>Pseudanabaena yagii</taxon>
    </lineage>
</organism>
<keyword evidence="2" id="KW-1185">Reference proteome</keyword>
<protein>
    <submittedName>
        <fullName evidence="1">Uncharacterized protein</fullName>
    </submittedName>
</protein>
<sequence length="47" mass="5958">MSTSKFIPSEKYRQMLVRDGDRRFQEWHNRFLSYQQAYLEEMNKRKK</sequence>
<gene>
    <name evidence="1" type="ORF">HC246_15835</name>
</gene>
<evidence type="ECO:0000313" key="1">
    <source>
        <dbReference type="EMBL" id="NMF59448.1"/>
    </source>
</evidence>